<dbReference type="AlphaFoldDB" id="A0A0L6VS89"/>
<comment type="caution">
    <text evidence="1">The sequence shown here is derived from an EMBL/GenBank/DDBJ whole genome shotgun (WGS) entry which is preliminary data.</text>
</comment>
<organism evidence="1 2">
    <name type="scientific">Puccinia sorghi</name>
    <dbReference type="NCBI Taxonomy" id="27349"/>
    <lineage>
        <taxon>Eukaryota</taxon>
        <taxon>Fungi</taxon>
        <taxon>Dikarya</taxon>
        <taxon>Basidiomycota</taxon>
        <taxon>Pucciniomycotina</taxon>
        <taxon>Pucciniomycetes</taxon>
        <taxon>Pucciniales</taxon>
        <taxon>Pucciniaceae</taxon>
        <taxon>Puccinia</taxon>
    </lineage>
</organism>
<dbReference type="EMBL" id="LAVV01001532">
    <property type="protein sequence ID" value="KNZ63487.1"/>
    <property type="molecule type" value="Genomic_DNA"/>
</dbReference>
<name>A0A0L6VS89_9BASI</name>
<gene>
    <name evidence="1" type="ORF">VP01_1137g4</name>
</gene>
<keyword evidence="2" id="KW-1185">Reference proteome</keyword>
<protein>
    <submittedName>
        <fullName evidence="1">Uncharacterized protein</fullName>
    </submittedName>
</protein>
<sequence length="116" mass="13098">MDFKKKEVKSSMRCLDSTGQLSIMQDEGFPGCIGFVDGKTIPLSQKPIDENRYFDCKNRSGNDATQTSQTGHNILGRCIQKMLQRIQRDMSSSKPMFLKTKNNLQIFLLGLCSSIQ</sequence>
<evidence type="ECO:0000313" key="1">
    <source>
        <dbReference type="EMBL" id="KNZ63487.1"/>
    </source>
</evidence>
<accession>A0A0L6VS89</accession>
<dbReference type="Proteomes" id="UP000037035">
    <property type="component" value="Unassembled WGS sequence"/>
</dbReference>
<evidence type="ECO:0000313" key="2">
    <source>
        <dbReference type="Proteomes" id="UP000037035"/>
    </source>
</evidence>
<proteinExistence type="predicted"/>
<reference evidence="1 2" key="1">
    <citation type="submission" date="2015-08" db="EMBL/GenBank/DDBJ databases">
        <title>Next Generation Sequencing and Analysis of the Genome of Puccinia sorghi L Schw, the Causal Agent of Maize Common Rust.</title>
        <authorList>
            <person name="Rochi L."/>
            <person name="Burguener G."/>
            <person name="Darino M."/>
            <person name="Turjanski A."/>
            <person name="Kreff E."/>
            <person name="Dieguez M.J."/>
            <person name="Sacco F."/>
        </authorList>
    </citation>
    <scope>NUCLEOTIDE SEQUENCE [LARGE SCALE GENOMIC DNA]</scope>
    <source>
        <strain evidence="1 2">RO10H11247</strain>
    </source>
</reference>
<dbReference type="VEuPathDB" id="FungiDB:VP01_1137g4"/>